<name>A0ABD3BG74_9LAMI</name>
<comment type="caution">
    <text evidence="1">The sequence shown here is derived from an EMBL/GenBank/DDBJ whole genome shotgun (WGS) entry which is preliminary data.</text>
</comment>
<dbReference type="InterPro" id="IPR011009">
    <property type="entry name" value="Kinase-like_dom_sf"/>
</dbReference>
<evidence type="ECO:0000313" key="2">
    <source>
        <dbReference type="Proteomes" id="UP001632038"/>
    </source>
</evidence>
<sequence>MRGTGNLRVTKTGEGTLLNPTDTFKNLFRDYFSAVSYMHEKNFIHGSIDIDRLFTVEGKGKISSLEKAVSTEDLRKADKRKRIKLDLLSLARVMGRTLTGKKITINRLTYAYEDLSGLT</sequence>
<dbReference type="EMBL" id="JAVIJP010000092">
    <property type="protein sequence ID" value="KAL3616400.1"/>
    <property type="molecule type" value="Genomic_DNA"/>
</dbReference>
<dbReference type="Proteomes" id="UP001632038">
    <property type="component" value="Unassembled WGS sequence"/>
</dbReference>
<gene>
    <name evidence="1" type="ORF">CASFOL_039790</name>
</gene>
<evidence type="ECO:0008006" key="3">
    <source>
        <dbReference type="Google" id="ProtNLM"/>
    </source>
</evidence>
<dbReference type="AlphaFoldDB" id="A0ABD3BG74"/>
<accession>A0ABD3BG74</accession>
<evidence type="ECO:0000313" key="1">
    <source>
        <dbReference type="EMBL" id="KAL3616400.1"/>
    </source>
</evidence>
<organism evidence="1 2">
    <name type="scientific">Castilleja foliolosa</name>
    <dbReference type="NCBI Taxonomy" id="1961234"/>
    <lineage>
        <taxon>Eukaryota</taxon>
        <taxon>Viridiplantae</taxon>
        <taxon>Streptophyta</taxon>
        <taxon>Embryophyta</taxon>
        <taxon>Tracheophyta</taxon>
        <taxon>Spermatophyta</taxon>
        <taxon>Magnoliopsida</taxon>
        <taxon>eudicotyledons</taxon>
        <taxon>Gunneridae</taxon>
        <taxon>Pentapetalae</taxon>
        <taxon>asterids</taxon>
        <taxon>lamiids</taxon>
        <taxon>Lamiales</taxon>
        <taxon>Orobanchaceae</taxon>
        <taxon>Pedicularideae</taxon>
        <taxon>Castillejinae</taxon>
        <taxon>Castilleja</taxon>
    </lineage>
</organism>
<protein>
    <recommendedName>
        <fullName evidence="3">Protein kinase domain-containing protein</fullName>
    </recommendedName>
</protein>
<reference evidence="2" key="1">
    <citation type="journal article" date="2024" name="IScience">
        <title>Strigolactones Initiate the Formation of Haustorium-like Structures in Castilleja.</title>
        <authorList>
            <person name="Buerger M."/>
            <person name="Peterson D."/>
            <person name="Chory J."/>
        </authorList>
    </citation>
    <scope>NUCLEOTIDE SEQUENCE [LARGE SCALE GENOMIC DNA]</scope>
</reference>
<proteinExistence type="predicted"/>
<dbReference type="SUPFAM" id="SSF56112">
    <property type="entry name" value="Protein kinase-like (PK-like)"/>
    <property type="match status" value="1"/>
</dbReference>
<keyword evidence="2" id="KW-1185">Reference proteome</keyword>